<dbReference type="Proteomes" id="UP000029736">
    <property type="component" value="Unassembled WGS sequence"/>
</dbReference>
<dbReference type="PANTHER" id="PTHR31018:SF3">
    <property type="entry name" value="RECEPTOR PROTEIN-TYROSINE KINASE"/>
    <property type="match status" value="1"/>
</dbReference>
<dbReference type="Gene3D" id="3.80.20.20">
    <property type="entry name" value="Receptor L-domain"/>
    <property type="match status" value="1"/>
</dbReference>
<dbReference type="GO" id="GO:0030313">
    <property type="term" value="C:cell envelope"/>
    <property type="evidence" value="ECO:0007669"/>
    <property type="project" value="UniProtKB-SubCell"/>
</dbReference>
<keyword evidence="2" id="KW-0134">Cell wall</keyword>
<dbReference type="SUPFAM" id="SSF49299">
    <property type="entry name" value="PKD domain"/>
    <property type="match status" value="1"/>
</dbReference>
<evidence type="ECO:0000256" key="5">
    <source>
        <dbReference type="ARBA" id="ARBA00023180"/>
    </source>
</evidence>
<dbReference type="STRING" id="1524460.IX84_27150"/>
<dbReference type="EMBL" id="JPOS01000088">
    <property type="protein sequence ID" value="KGE85523.1"/>
    <property type="molecule type" value="Genomic_DNA"/>
</dbReference>
<dbReference type="AlphaFoldDB" id="A0A098S117"/>
<keyword evidence="5" id="KW-0325">Glycoprotein</keyword>
<dbReference type="InterPro" id="IPR035986">
    <property type="entry name" value="PKD_dom_sf"/>
</dbReference>
<gene>
    <name evidence="7" type="ORF">IX84_27150</name>
</gene>
<dbReference type="Gene3D" id="2.60.120.200">
    <property type="match status" value="1"/>
</dbReference>
<dbReference type="InterPro" id="IPR051648">
    <property type="entry name" value="CWI-Assembly_Regulator"/>
</dbReference>
<reference evidence="7 8" key="1">
    <citation type="journal article" date="2014" name="Int. J. Syst. Evol. Microbiol.">
        <title>Phaeodactylibacter xiamenensis gen. nov., sp. nov., a member of the family Saprospiraceae isolated from the marine alga Phaeodactylum tricornutum.</title>
        <authorList>
            <person name="Chen Z.Jr."/>
            <person name="Lei X."/>
            <person name="Lai Q."/>
            <person name="Li Y."/>
            <person name="Zhang B."/>
            <person name="Zhang J."/>
            <person name="Zhang H."/>
            <person name="Yang L."/>
            <person name="Zheng W."/>
            <person name="Tian Y."/>
            <person name="Yu Z."/>
            <person name="Xu H.Jr."/>
            <person name="Zheng T."/>
        </authorList>
    </citation>
    <scope>NUCLEOTIDE SEQUENCE [LARGE SCALE GENOMIC DNA]</scope>
    <source>
        <strain evidence="7 8">KD52</strain>
    </source>
</reference>
<keyword evidence="8" id="KW-1185">Reference proteome</keyword>
<evidence type="ECO:0000256" key="3">
    <source>
        <dbReference type="ARBA" id="ARBA00022525"/>
    </source>
</evidence>
<evidence type="ECO:0000256" key="1">
    <source>
        <dbReference type="ARBA" id="ARBA00004191"/>
    </source>
</evidence>
<dbReference type="InterPro" id="IPR036941">
    <property type="entry name" value="Rcpt_L-dom_sf"/>
</dbReference>
<keyword evidence="4" id="KW-0732">Signal</keyword>
<sequence length="531" mass="56180">MGESLSVIGCSELEDLSGLGGIDSIAKNFIIGLNDKLKDISAMDGINSLNALIVDNNPELENLSGLEGLTTVRFNLIIQDNSKIKSLEGLDNLGTVGSQIQLKNNNVLNDISALGNLVDVGNAVTITGNPNLSACSIEPFCNELNSPQSAFFNVSSNASGCGSSFEIKSGCPPEAICKDVTVALQGDGSASINANTVNDGSIGVTSSSVSPSSFSCSDLGDNTVTLTVSNGNGDTDECTATVTVTLPTDLPWPWIATDIGDPGSGNSYNFDPCVAGPAEYTISADGYHLIPNTSDNMAFASLPLCGNGGIQARIESVEGGYAGLMIRESSAPGARMIGIYSNLTSLLRREIRYTDNGQNESNTTYASFPFMLRLVRNGDRINGFYKNGSKWIKFHQAELPMGDCVEMGLAVFSTNPFGTATATFDKVNFMSGMNLSAPNTGPIADALSDVQRARVSPNPTSGAFTLDFEQPLELEATAILLNELGQPLRQLQLPAGAINHSFDASNLPRGLYFLEVRDEQGYREVLKVVRQ</sequence>
<dbReference type="PANTHER" id="PTHR31018">
    <property type="entry name" value="SPORULATION-SPECIFIC PROTEIN-RELATED"/>
    <property type="match status" value="1"/>
</dbReference>
<evidence type="ECO:0000313" key="8">
    <source>
        <dbReference type="Proteomes" id="UP000029736"/>
    </source>
</evidence>
<accession>A0A098S117</accession>
<evidence type="ECO:0000256" key="2">
    <source>
        <dbReference type="ARBA" id="ARBA00022512"/>
    </source>
</evidence>
<feature type="domain" description="Secretion system C-terminal sorting" evidence="6">
    <location>
        <begin position="456"/>
        <end position="521"/>
    </location>
</feature>
<dbReference type="Pfam" id="PF18962">
    <property type="entry name" value="Por_Secre_tail"/>
    <property type="match status" value="1"/>
</dbReference>
<dbReference type="InterPro" id="IPR026444">
    <property type="entry name" value="Secre_tail"/>
</dbReference>
<comment type="subcellular location">
    <subcellularLocation>
        <location evidence="1">Secreted</location>
        <location evidence="1">Cell wall</location>
    </subcellularLocation>
</comment>
<dbReference type="OrthoDB" id="6376028at2"/>
<dbReference type="SUPFAM" id="SSF52058">
    <property type="entry name" value="L domain-like"/>
    <property type="match status" value="1"/>
</dbReference>
<protein>
    <recommendedName>
        <fullName evidence="6">Secretion system C-terminal sorting domain-containing protein</fullName>
    </recommendedName>
</protein>
<proteinExistence type="predicted"/>
<name>A0A098S117_9BACT</name>
<evidence type="ECO:0000256" key="4">
    <source>
        <dbReference type="ARBA" id="ARBA00022729"/>
    </source>
</evidence>
<evidence type="ECO:0000259" key="6">
    <source>
        <dbReference type="Pfam" id="PF18962"/>
    </source>
</evidence>
<dbReference type="RefSeq" id="WP_160213944.1">
    <property type="nucleotide sequence ID" value="NZ_JPOS01000088.1"/>
</dbReference>
<keyword evidence="3" id="KW-0964">Secreted</keyword>
<comment type="caution">
    <text evidence="7">The sequence shown here is derived from an EMBL/GenBank/DDBJ whole genome shotgun (WGS) entry which is preliminary data.</text>
</comment>
<dbReference type="NCBIfam" id="TIGR04183">
    <property type="entry name" value="Por_Secre_tail"/>
    <property type="match status" value="1"/>
</dbReference>
<organism evidence="7 8">
    <name type="scientific">Phaeodactylibacter xiamenensis</name>
    <dbReference type="NCBI Taxonomy" id="1524460"/>
    <lineage>
        <taxon>Bacteria</taxon>
        <taxon>Pseudomonadati</taxon>
        <taxon>Bacteroidota</taxon>
        <taxon>Saprospiria</taxon>
        <taxon>Saprospirales</taxon>
        <taxon>Haliscomenobacteraceae</taxon>
        <taxon>Phaeodactylibacter</taxon>
    </lineage>
</organism>
<evidence type="ECO:0000313" key="7">
    <source>
        <dbReference type="EMBL" id="KGE85523.1"/>
    </source>
</evidence>